<proteinExistence type="predicted"/>
<name>A0ABY4ZPQ2_9CAUL</name>
<dbReference type="InterPro" id="IPR036953">
    <property type="entry name" value="GreA/GreB_C_sf"/>
</dbReference>
<reference evidence="2 3" key="1">
    <citation type="submission" date="2022-04" db="EMBL/GenBank/DDBJ databases">
        <title>Genome sequence of soybean root-associated Caulobacter segnis RL271.</title>
        <authorList>
            <person name="Longley R."/>
            <person name="Bonito G."/>
            <person name="Trigodet F."/>
            <person name="Crosson S."/>
            <person name="Fiebig A."/>
        </authorList>
    </citation>
    <scope>NUCLEOTIDE SEQUENCE [LARGE SCALE GENOMIC DNA]</scope>
    <source>
        <strain evidence="2 3">RL271</strain>
    </source>
</reference>
<dbReference type="InterPro" id="IPR001437">
    <property type="entry name" value="Tscrpt_elong_fac_GreA/B_C"/>
</dbReference>
<evidence type="ECO:0000259" key="1">
    <source>
        <dbReference type="Pfam" id="PF01272"/>
    </source>
</evidence>
<dbReference type="EMBL" id="CP096040">
    <property type="protein sequence ID" value="USQ94510.1"/>
    <property type="molecule type" value="Genomic_DNA"/>
</dbReference>
<feature type="domain" description="Transcription elongation factor GreA/GreB C-terminal" evidence="1">
    <location>
        <begin position="57"/>
        <end position="132"/>
    </location>
</feature>
<keyword evidence="2" id="KW-0808">Transferase</keyword>
<dbReference type="Gene3D" id="3.10.50.30">
    <property type="entry name" value="Transcription elongation factor, GreA/GreB, C-terminal domain"/>
    <property type="match status" value="1"/>
</dbReference>
<sequence>MLAQADVVVRPRIIMAETEVEALTTLALQMEPAAPLAADMLLAEIDRAEVRPDADMPDHVVRMRSTVRFEDDANGMARSVLLVYPKEADIAAGKISVLSLVGAGLIGLSVGQTIRWPDRDGHERLLRILKVEPPAPPLF</sequence>
<evidence type="ECO:0000313" key="2">
    <source>
        <dbReference type="EMBL" id="USQ94510.1"/>
    </source>
</evidence>
<dbReference type="PANTHER" id="PTHR30437:SF5">
    <property type="entry name" value="REGULATOR OF NUCLEOSIDE DIPHOSPHATE KINASE"/>
    <property type="match status" value="1"/>
</dbReference>
<keyword evidence="3" id="KW-1185">Reference proteome</keyword>
<accession>A0ABY4ZPQ2</accession>
<dbReference type="PANTHER" id="PTHR30437">
    <property type="entry name" value="TRANSCRIPTION ELONGATION FACTOR GREA"/>
    <property type="match status" value="1"/>
</dbReference>
<dbReference type="InterPro" id="IPR023459">
    <property type="entry name" value="Tscrpt_elong_fac_GreA/B_fam"/>
</dbReference>
<dbReference type="NCBIfam" id="NF004396">
    <property type="entry name" value="PRK05753.1"/>
    <property type="match status" value="1"/>
</dbReference>
<protein>
    <submittedName>
        <fullName evidence="2">Nucleoside diphosphate kinase regulator</fullName>
    </submittedName>
</protein>
<dbReference type="Proteomes" id="UP001057520">
    <property type="component" value="Chromosome"/>
</dbReference>
<dbReference type="Pfam" id="PF01272">
    <property type="entry name" value="GreA_GreB"/>
    <property type="match status" value="1"/>
</dbReference>
<evidence type="ECO:0000313" key="3">
    <source>
        <dbReference type="Proteomes" id="UP001057520"/>
    </source>
</evidence>
<dbReference type="SUPFAM" id="SSF54534">
    <property type="entry name" value="FKBP-like"/>
    <property type="match status" value="1"/>
</dbReference>
<gene>
    <name evidence="2" type="primary">rnk</name>
    <name evidence="2" type="ORF">MZV50_18215</name>
</gene>
<organism evidence="2 3">
    <name type="scientific">Caulobacter segnis</name>
    <dbReference type="NCBI Taxonomy" id="88688"/>
    <lineage>
        <taxon>Bacteria</taxon>
        <taxon>Pseudomonadati</taxon>
        <taxon>Pseudomonadota</taxon>
        <taxon>Alphaproteobacteria</taxon>
        <taxon>Caulobacterales</taxon>
        <taxon>Caulobacteraceae</taxon>
        <taxon>Caulobacter</taxon>
    </lineage>
</organism>
<dbReference type="GO" id="GO:0016301">
    <property type="term" value="F:kinase activity"/>
    <property type="evidence" value="ECO:0007669"/>
    <property type="project" value="UniProtKB-KW"/>
</dbReference>
<keyword evidence="2" id="KW-0418">Kinase</keyword>